<dbReference type="EMBL" id="JBHTJR010000017">
    <property type="protein sequence ID" value="MFD0992045.1"/>
    <property type="molecule type" value="Genomic_DNA"/>
</dbReference>
<dbReference type="RefSeq" id="WP_386104938.1">
    <property type="nucleotide sequence ID" value="NZ_JBHTJR010000017.1"/>
</dbReference>
<evidence type="ECO:0000313" key="3">
    <source>
        <dbReference type="Proteomes" id="UP001597062"/>
    </source>
</evidence>
<feature type="domain" description="SnoaL-like" evidence="1">
    <location>
        <begin position="15"/>
        <end position="141"/>
    </location>
</feature>
<dbReference type="InterPro" id="IPR037401">
    <property type="entry name" value="SnoaL-like"/>
</dbReference>
<comment type="caution">
    <text evidence="2">The sequence shown here is derived from an EMBL/GenBank/DDBJ whole genome shotgun (WGS) entry which is preliminary data.</text>
</comment>
<dbReference type="SUPFAM" id="SSF54427">
    <property type="entry name" value="NTF2-like"/>
    <property type="match status" value="1"/>
</dbReference>
<dbReference type="Gene3D" id="3.10.450.50">
    <property type="match status" value="1"/>
</dbReference>
<proteinExistence type="predicted"/>
<evidence type="ECO:0000259" key="1">
    <source>
        <dbReference type="Pfam" id="PF13577"/>
    </source>
</evidence>
<keyword evidence="3" id="KW-1185">Reference proteome</keyword>
<reference evidence="3" key="1">
    <citation type="journal article" date="2019" name="Int. J. Syst. Evol. Microbiol.">
        <title>The Global Catalogue of Microorganisms (GCM) 10K type strain sequencing project: providing services to taxonomists for standard genome sequencing and annotation.</title>
        <authorList>
            <consortium name="The Broad Institute Genomics Platform"/>
            <consortium name="The Broad Institute Genome Sequencing Center for Infectious Disease"/>
            <person name="Wu L."/>
            <person name="Ma J."/>
        </authorList>
    </citation>
    <scope>NUCLEOTIDE SEQUENCE [LARGE SCALE GENOMIC DNA]</scope>
    <source>
        <strain evidence="3">CCUG 60527</strain>
    </source>
</reference>
<dbReference type="Pfam" id="PF13577">
    <property type="entry name" value="SnoaL_4"/>
    <property type="match status" value="1"/>
</dbReference>
<name>A0ABW3JQ79_9FLAO</name>
<organism evidence="2 3">
    <name type="scientific">Tenacibaculum geojense</name>
    <dbReference type="NCBI Taxonomy" id="915352"/>
    <lineage>
        <taxon>Bacteria</taxon>
        <taxon>Pseudomonadati</taxon>
        <taxon>Bacteroidota</taxon>
        <taxon>Flavobacteriia</taxon>
        <taxon>Flavobacteriales</taxon>
        <taxon>Flavobacteriaceae</taxon>
        <taxon>Tenacibaculum</taxon>
    </lineage>
</organism>
<dbReference type="InterPro" id="IPR032710">
    <property type="entry name" value="NTF2-like_dom_sf"/>
</dbReference>
<evidence type="ECO:0000313" key="2">
    <source>
        <dbReference type="EMBL" id="MFD0992045.1"/>
    </source>
</evidence>
<sequence>MKNRFITLALNNKQMTVREEIIELINKLFIYTDEKKWELLKNEIFADEVFINMESAGGNAEDLAKEAVCELFQSVLNNIDAVYHLVGNHIVTMVNENYAKVFCYATASHYHSKAQNGSVREFVGSYDIEVVKQTEGWKVNTFTYNLKYMNGNLDLA</sequence>
<dbReference type="Proteomes" id="UP001597062">
    <property type="component" value="Unassembled WGS sequence"/>
</dbReference>
<protein>
    <submittedName>
        <fullName evidence="2">Nuclear transport factor 2 family protein</fullName>
    </submittedName>
</protein>
<accession>A0ABW3JQ79</accession>
<gene>
    <name evidence="2" type="ORF">ACFQ1U_02395</name>
</gene>